<dbReference type="EMBL" id="JBHSDU010000010">
    <property type="protein sequence ID" value="MFC4311789.1"/>
    <property type="molecule type" value="Genomic_DNA"/>
</dbReference>
<dbReference type="RefSeq" id="WP_380600636.1">
    <property type="nucleotide sequence ID" value="NZ_JBHSDU010000010.1"/>
</dbReference>
<sequence>MNLGFETCGNATLIVYDGGVPVLVTDPWIQGAQYFGSWILPYRFTAQQSEAFAAARHVWLSHGHPDHLNLDSLALFRDKTLLVPHHHGGRILRDLKAADYHVHEIADDDWVQLSPNVRVLCCADWNQDAALLIALGEECAVLNLNDGSALGTRATLEARLKPFKRRFVLRLFSNGTADMMNFFTEDGRRIEPMPADSKRLGYYYSALLKKWEGTHTAPFSCHHVFARTDSRWAAAYELPVEAHQVGFNHERGEFIPGYFSYDVTGDRITETAMEPVPREFREPHEFGDDWSQPLESEEIQTARAYFEKFDHLRQHFQFIALRVGGKEHVVDLGGPKGRGITFEAPRHSLMTAINYEIFDDLLIANFTKTVLHGGVKSLYPDFTPYVAKYGDNGRAFSTSELQDYFRAYREDTGFHGWLDQVRVNSSRKLRRRMIATFQSAAPALYQLARRSYRRFTA</sequence>
<accession>A0ABV8SZ94</accession>
<dbReference type="SUPFAM" id="SSF56281">
    <property type="entry name" value="Metallo-hydrolase/oxidoreductase"/>
    <property type="match status" value="1"/>
</dbReference>
<evidence type="ECO:0000313" key="2">
    <source>
        <dbReference type="Proteomes" id="UP001595904"/>
    </source>
</evidence>
<organism evidence="1 2">
    <name type="scientific">Steroidobacter flavus</name>
    <dbReference type="NCBI Taxonomy" id="1842136"/>
    <lineage>
        <taxon>Bacteria</taxon>
        <taxon>Pseudomonadati</taxon>
        <taxon>Pseudomonadota</taxon>
        <taxon>Gammaproteobacteria</taxon>
        <taxon>Steroidobacterales</taxon>
        <taxon>Steroidobacteraceae</taxon>
        <taxon>Steroidobacter</taxon>
    </lineage>
</organism>
<protein>
    <submittedName>
        <fullName evidence="1">MBL fold metallo-hydrolase</fullName>
    </submittedName>
</protein>
<dbReference type="InterPro" id="IPR036866">
    <property type="entry name" value="RibonucZ/Hydroxyglut_hydro"/>
</dbReference>
<dbReference type="Gene3D" id="3.60.15.10">
    <property type="entry name" value="Ribonuclease Z/Hydroxyacylglutathione hydrolase-like"/>
    <property type="match status" value="1"/>
</dbReference>
<gene>
    <name evidence="1" type="ORF">ACFPN2_22080</name>
</gene>
<evidence type="ECO:0000313" key="1">
    <source>
        <dbReference type="EMBL" id="MFC4311789.1"/>
    </source>
</evidence>
<comment type="caution">
    <text evidence="1">The sequence shown here is derived from an EMBL/GenBank/DDBJ whole genome shotgun (WGS) entry which is preliminary data.</text>
</comment>
<keyword evidence="2" id="KW-1185">Reference proteome</keyword>
<dbReference type="Proteomes" id="UP001595904">
    <property type="component" value="Unassembled WGS sequence"/>
</dbReference>
<proteinExistence type="predicted"/>
<name>A0ABV8SZ94_9GAMM</name>
<reference evidence="2" key="1">
    <citation type="journal article" date="2019" name="Int. J. Syst. Evol. Microbiol.">
        <title>The Global Catalogue of Microorganisms (GCM) 10K type strain sequencing project: providing services to taxonomists for standard genome sequencing and annotation.</title>
        <authorList>
            <consortium name="The Broad Institute Genomics Platform"/>
            <consortium name="The Broad Institute Genome Sequencing Center for Infectious Disease"/>
            <person name="Wu L."/>
            <person name="Ma J."/>
        </authorList>
    </citation>
    <scope>NUCLEOTIDE SEQUENCE [LARGE SCALE GENOMIC DNA]</scope>
    <source>
        <strain evidence="2">CGMCC 1.10759</strain>
    </source>
</reference>